<dbReference type="InterPro" id="IPR010982">
    <property type="entry name" value="Lambda_DNA-bd_dom_sf"/>
</dbReference>
<dbReference type="EMBL" id="JAJAGO010000010">
    <property type="protein sequence ID" value="MCT2592523.1"/>
    <property type="molecule type" value="Genomic_DNA"/>
</dbReference>
<sequence>MGRQTTKKMQSQQQDDRPEAWRCYGRLVKLFREQAQLTQTALADGIGYSYEQTSSIEQGRRPAKYTFTEAAERVLGARGALMALQEEVELAKLPRFFQDFAKIELEAVSRFEYEPQLVPGLLQTEEYARAVFSGHVPQLEPELFEQHLEARMERQKLLTRTPMVQFSFVLWEPVLRNPVGGSNVLKAQLRHLLKVTELPNVEIQVIPAVAGMHPGLNGSMVLLETQEHRRVAYLESQDTGLVITEASTVSDFGLRYGKLRSQALNIEESARLIDRVAGEL</sequence>
<comment type="caution">
    <text evidence="2">The sequence shown here is derived from an EMBL/GenBank/DDBJ whole genome shotgun (WGS) entry which is preliminary data.</text>
</comment>
<accession>A0ABT2JX96</accession>
<dbReference type="PROSITE" id="PS50943">
    <property type="entry name" value="HTH_CROC1"/>
    <property type="match status" value="1"/>
</dbReference>
<reference evidence="2 3" key="1">
    <citation type="submission" date="2021-10" db="EMBL/GenBank/DDBJ databases">
        <title>Streptomyces gossypii sp. nov., isolated from soil collected from cotton field.</title>
        <authorList>
            <person name="Ge X."/>
            <person name="Chen X."/>
            <person name="Liu W."/>
        </authorList>
    </citation>
    <scope>NUCLEOTIDE SEQUENCE [LARGE SCALE GENOMIC DNA]</scope>
    <source>
        <strain evidence="2 3">N2-109</strain>
    </source>
</reference>
<protein>
    <submittedName>
        <fullName evidence="2">Helix-turn-helix transcriptional regulator</fullName>
    </submittedName>
</protein>
<dbReference type="CDD" id="cd00093">
    <property type="entry name" value="HTH_XRE"/>
    <property type="match status" value="1"/>
</dbReference>
<name>A0ABT2JX96_9ACTN</name>
<dbReference type="RefSeq" id="WP_260219847.1">
    <property type="nucleotide sequence ID" value="NZ_JAJAGO010000010.1"/>
</dbReference>
<evidence type="ECO:0000313" key="3">
    <source>
        <dbReference type="Proteomes" id="UP001156389"/>
    </source>
</evidence>
<dbReference type="SMART" id="SM00530">
    <property type="entry name" value="HTH_XRE"/>
    <property type="match status" value="1"/>
</dbReference>
<dbReference type="Proteomes" id="UP001156389">
    <property type="component" value="Unassembled WGS sequence"/>
</dbReference>
<dbReference type="InterPro" id="IPR043917">
    <property type="entry name" value="DUF5753"/>
</dbReference>
<proteinExistence type="predicted"/>
<organism evidence="2 3">
    <name type="scientific">Streptomyces gossypii</name>
    <dbReference type="NCBI Taxonomy" id="2883101"/>
    <lineage>
        <taxon>Bacteria</taxon>
        <taxon>Bacillati</taxon>
        <taxon>Actinomycetota</taxon>
        <taxon>Actinomycetes</taxon>
        <taxon>Kitasatosporales</taxon>
        <taxon>Streptomycetaceae</taxon>
        <taxon>Streptomyces</taxon>
    </lineage>
</organism>
<keyword evidence="3" id="KW-1185">Reference proteome</keyword>
<evidence type="ECO:0000259" key="1">
    <source>
        <dbReference type="PROSITE" id="PS50943"/>
    </source>
</evidence>
<evidence type="ECO:0000313" key="2">
    <source>
        <dbReference type="EMBL" id="MCT2592523.1"/>
    </source>
</evidence>
<gene>
    <name evidence="2" type="ORF">LHJ74_21870</name>
</gene>
<dbReference type="Pfam" id="PF19054">
    <property type="entry name" value="DUF5753"/>
    <property type="match status" value="1"/>
</dbReference>
<dbReference type="SUPFAM" id="SSF47413">
    <property type="entry name" value="lambda repressor-like DNA-binding domains"/>
    <property type="match status" value="1"/>
</dbReference>
<dbReference type="InterPro" id="IPR001387">
    <property type="entry name" value="Cro/C1-type_HTH"/>
</dbReference>
<feature type="domain" description="HTH cro/C1-type" evidence="1">
    <location>
        <begin position="28"/>
        <end position="61"/>
    </location>
</feature>
<dbReference type="Gene3D" id="1.10.260.40">
    <property type="entry name" value="lambda repressor-like DNA-binding domains"/>
    <property type="match status" value="1"/>
</dbReference>
<dbReference type="Pfam" id="PF13560">
    <property type="entry name" value="HTH_31"/>
    <property type="match status" value="1"/>
</dbReference>